<organism evidence="2 3">
    <name type="scientific">Trema orientale</name>
    <name type="common">Charcoal tree</name>
    <name type="synonym">Celtis orientalis</name>
    <dbReference type="NCBI Taxonomy" id="63057"/>
    <lineage>
        <taxon>Eukaryota</taxon>
        <taxon>Viridiplantae</taxon>
        <taxon>Streptophyta</taxon>
        <taxon>Embryophyta</taxon>
        <taxon>Tracheophyta</taxon>
        <taxon>Spermatophyta</taxon>
        <taxon>Magnoliopsida</taxon>
        <taxon>eudicotyledons</taxon>
        <taxon>Gunneridae</taxon>
        <taxon>Pentapetalae</taxon>
        <taxon>rosids</taxon>
        <taxon>fabids</taxon>
        <taxon>Rosales</taxon>
        <taxon>Cannabaceae</taxon>
        <taxon>Trema</taxon>
    </lineage>
</organism>
<dbReference type="InterPro" id="IPR050796">
    <property type="entry name" value="SCF_F-box_component"/>
</dbReference>
<dbReference type="Proteomes" id="UP000237000">
    <property type="component" value="Unassembled WGS sequence"/>
</dbReference>
<dbReference type="PANTHER" id="PTHR31672">
    <property type="entry name" value="BNACNNG10540D PROTEIN"/>
    <property type="match status" value="1"/>
</dbReference>
<dbReference type="OrthoDB" id="5314306at2759"/>
<dbReference type="Pfam" id="PF08268">
    <property type="entry name" value="FBA_3"/>
    <property type="match status" value="1"/>
</dbReference>
<dbReference type="PANTHER" id="PTHR31672:SF13">
    <property type="entry name" value="F-BOX PROTEIN CPR30-LIKE"/>
    <property type="match status" value="1"/>
</dbReference>
<keyword evidence="3" id="KW-1185">Reference proteome</keyword>
<evidence type="ECO:0000313" key="2">
    <source>
        <dbReference type="EMBL" id="POO00860.1"/>
    </source>
</evidence>
<protein>
    <submittedName>
        <fullName evidence="2">Galactose oxidase/kelch, beta-propeller</fullName>
    </submittedName>
</protein>
<dbReference type="SUPFAM" id="SSF50965">
    <property type="entry name" value="Galactose oxidase, central domain"/>
    <property type="match status" value="1"/>
</dbReference>
<dbReference type="InterPro" id="IPR017451">
    <property type="entry name" value="F-box-assoc_interact_dom"/>
</dbReference>
<dbReference type="InParanoid" id="A0A2P5FSV1"/>
<sequence>MPVLRRLPLVESGSDSLIVEGSDNGILCLSEFRTSIVYLWNPTTRELKKLPSPNCPNTQFRFGFGYDSLTNDFKVIMISSPIEIIVDPSKLISLFNSSIAQVLAYSLRGNSWKRIKMSDWFPHVRHPCACTNFDCSVVVNGSVHWPLGYYDHPDISRKYKFGIIAFNLNTEIFKLMESPQQHITRDSEQSIGKLSEYLSSMTRRTPGLIEIWVMKEYGISDSWIKQVKVDLTKCSINSPPDIKLSPFQSFSLQWSSFLHPYKDFYPIAFGNNGYVLICSDSYGLFWYNPYSNNLEFLCPKMYVIGFTNYVESDYLLN</sequence>
<comment type="caution">
    <text evidence="2">The sequence shown here is derived from an EMBL/GenBank/DDBJ whole genome shotgun (WGS) entry which is preliminary data.</text>
</comment>
<accession>A0A2P5FSV1</accession>
<dbReference type="AlphaFoldDB" id="A0A2P5FSV1"/>
<dbReference type="InterPro" id="IPR011043">
    <property type="entry name" value="Gal_Oxase/kelch_b-propeller"/>
</dbReference>
<evidence type="ECO:0000313" key="3">
    <source>
        <dbReference type="Proteomes" id="UP000237000"/>
    </source>
</evidence>
<reference evidence="3" key="1">
    <citation type="submission" date="2016-06" db="EMBL/GenBank/DDBJ databases">
        <title>Parallel loss of symbiosis genes in relatives of nitrogen-fixing non-legume Parasponia.</title>
        <authorList>
            <person name="Van Velzen R."/>
            <person name="Holmer R."/>
            <person name="Bu F."/>
            <person name="Rutten L."/>
            <person name="Van Zeijl A."/>
            <person name="Liu W."/>
            <person name="Santuari L."/>
            <person name="Cao Q."/>
            <person name="Sharma T."/>
            <person name="Shen D."/>
            <person name="Roswanjaya Y."/>
            <person name="Wardhani T."/>
            <person name="Kalhor M.S."/>
            <person name="Jansen J."/>
            <person name="Van den Hoogen J."/>
            <person name="Gungor B."/>
            <person name="Hartog M."/>
            <person name="Hontelez J."/>
            <person name="Verver J."/>
            <person name="Yang W.-C."/>
            <person name="Schijlen E."/>
            <person name="Repin R."/>
            <person name="Schilthuizen M."/>
            <person name="Schranz E."/>
            <person name="Heidstra R."/>
            <person name="Miyata K."/>
            <person name="Fedorova E."/>
            <person name="Kohlen W."/>
            <person name="Bisseling T."/>
            <person name="Smit S."/>
            <person name="Geurts R."/>
        </authorList>
    </citation>
    <scope>NUCLEOTIDE SEQUENCE [LARGE SCALE GENOMIC DNA]</scope>
    <source>
        <strain evidence="3">cv. RG33-2</strain>
    </source>
</reference>
<dbReference type="EMBL" id="JXTC01000011">
    <property type="protein sequence ID" value="POO00860.1"/>
    <property type="molecule type" value="Genomic_DNA"/>
</dbReference>
<proteinExistence type="predicted"/>
<dbReference type="NCBIfam" id="TIGR01640">
    <property type="entry name" value="F_box_assoc_1"/>
    <property type="match status" value="1"/>
</dbReference>
<evidence type="ECO:0000259" key="1">
    <source>
        <dbReference type="Pfam" id="PF08268"/>
    </source>
</evidence>
<name>A0A2P5FSV1_TREOI</name>
<dbReference type="InterPro" id="IPR013187">
    <property type="entry name" value="F-box-assoc_dom_typ3"/>
</dbReference>
<gene>
    <name evidence="2" type="ORF">TorRG33x02_034910</name>
</gene>
<feature type="domain" description="F-box associated beta-propeller type 3" evidence="1">
    <location>
        <begin position="22"/>
        <end position="227"/>
    </location>
</feature>